<dbReference type="GO" id="GO:0140326">
    <property type="term" value="F:ATPase-coupled intramembrane lipid transporter activity"/>
    <property type="evidence" value="ECO:0007669"/>
    <property type="project" value="TreeGrafter"/>
</dbReference>
<dbReference type="GO" id="GO:0005886">
    <property type="term" value="C:plasma membrane"/>
    <property type="evidence" value="ECO:0007669"/>
    <property type="project" value="TreeGrafter"/>
</dbReference>
<dbReference type="GO" id="GO:0046872">
    <property type="term" value="F:metal ion binding"/>
    <property type="evidence" value="ECO:0007669"/>
    <property type="project" value="UniProtKB-KW"/>
</dbReference>
<feature type="transmembrane region" description="Helical" evidence="7">
    <location>
        <begin position="319"/>
        <end position="342"/>
    </location>
</feature>
<feature type="transmembrane region" description="Helical" evidence="7">
    <location>
        <begin position="406"/>
        <end position="427"/>
    </location>
</feature>
<feature type="non-terminal residue" evidence="9">
    <location>
        <position position="723"/>
    </location>
</feature>
<dbReference type="InterPro" id="IPR036412">
    <property type="entry name" value="HAD-like_sf"/>
</dbReference>
<accession>A0A0L7KP99</accession>
<keyword evidence="6 7" id="KW-0472">Membrane</keyword>
<evidence type="ECO:0000256" key="4">
    <source>
        <dbReference type="ARBA" id="ARBA00022842"/>
    </source>
</evidence>
<dbReference type="InterPro" id="IPR023214">
    <property type="entry name" value="HAD_sf"/>
</dbReference>
<dbReference type="GO" id="GO:0045332">
    <property type="term" value="P:phospholipid translocation"/>
    <property type="evidence" value="ECO:0007669"/>
    <property type="project" value="TreeGrafter"/>
</dbReference>
<dbReference type="SUPFAM" id="SSF56784">
    <property type="entry name" value="HAD-like"/>
    <property type="match status" value="2"/>
</dbReference>
<dbReference type="Gene3D" id="3.40.50.1000">
    <property type="entry name" value="HAD superfamily/HAD-like"/>
    <property type="match status" value="2"/>
</dbReference>
<feature type="domain" description="P-type ATPase C-terminal" evidence="8">
    <location>
        <begin position="624"/>
        <end position="722"/>
    </location>
</feature>
<feature type="transmembrane region" description="Helical" evidence="7">
    <location>
        <begin position="663"/>
        <end position="689"/>
    </location>
</feature>
<organism evidence="9 10">
    <name type="scientific">Operophtera brumata</name>
    <name type="common">Winter moth</name>
    <name type="synonym">Phalaena brumata</name>
    <dbReference type="NCBI Taxonomy" id="104452"/>
    <lineage>
        <taxon>Eukaryota</taxon>
        <taxon>Metazoa</taxon>
        <taxon>Ecdysozoa</taxon>
        <taxon>Arthropoda</taxon>
        <taxon>Hexapoda</taxon>
        <taxon>Insecta</taxon>
        <taxon>Pterygota</taxon>
        <taxon>Neoptera</taxon>
        <taxon>Endopterygota</taxon>
        <taxon>Lepidoptera</taxon>
        <taxon>Glossata</taxon>
        <taxon>Ditrysia</taxon>
        <taxon>Geometroidea</taxon>
        <taxon>Geometridae</taxon>
        <taxon>Larentiinae</taxon>
        <taxon>Operophtera</taxon>
    </lineage>
</organism>
<evidence type="ECO:0000256" key="2">
    <source>
        <dbReference type="ARBA" id="ARBA00022692"/>
    </source>
</evidence>
<comment type="caution">
    <text evidence="9">The sequence shown here is derived from an EMBL/GenBank/DDBJ whole genome shotgun (WGS) entry which is preliminary data.</text>
</comment>
<evidence type="ECO:0000313" key="9">
    <source>
        <dbReference type="EMBL" id="KOB64784.1"/>
    </source>
</evidence>
<feature type="domain" description="P-type ATPase C-terminal" evidence="8">
    <location>
        <begin position="269"/>
        <end position="299"/>
    </location>
</feature>
<keyword evidence="5 7" id="KW-1133">Transmembrane helix</keyword>
<evidence type="ECO:0000256" key="5">
    <source>
        <dbReference type="ARBA" id="ARBA00022989"/>
    </source>
</evidence>
<proteinExistence type="predicted"/>
<name>A0A0L7KP99_OPEBR</name>
<feature type="transmembrane region" description="Helical" evidence="7">
    <location>
        <begin position="464"/>
        <end position="485"/>
    </location>
</feature>
<reference evidence="9 10" key="1">
    <citation type="journal article" date="2015" name="Genome Biol. Evol.">
        <title>The genome of winter moth (Operophtera brumata) provides a genomic perspective on sexual dimorphism and phenology.</title>
        <authorList>
            <person name="Derks M.F."/>
            <person name="Smit S."/>
            <person name="Salis L."/>
            <person name="Schijlen E."/>
            <person name="Bossers A."/>
            <person name="Mateman C."/>
            <person name="Pijl A.S."/>
            <person name="de Ridder D."/>
            <person name="Groenen M.A."/>
            <person name="Visser M.E."/>
            <person name="Megens H.J."/>
        </authorList>
    </citation>
    <scope>NUCLEOTIDE SEQUENCE [LARGE SCALE GENOMIC DNA]</scope>
    <source>
        <strain evidence="9">WM2013NL</strain>
        <tissue evidence="9">Head and thorax</tissue>
    </source>
</reference>
<keyword evidence="10" id="KW-1185">Reference proteome</keyword>
<evidence type="ECO:0000256" key="3">
    <source>
        <dbReference type="ARBA" id="ARBA00022723"/>
    </source>
</evidence>
<comment type="subcellular location">
    <subcellularLocation>
        <location evidence="1">Membrane</location>
        <topology evidence="1">Multi-pass membrane protein</topology>
    </subcellularLocation>
</comment>
<evidence type="ECO:0000313" key="10">
    <source>
        <dbReference type="Proteomes" id="UP000037510"/>
    </source>
</evidence>
<keyword evidence="2 7" id="KW-0812">Transmembrane</keyword>
<feature type="transmembrane region" description="Helical" evidence="7">
    <location>
        <begin position="348"/>
        <end position="369"/>
    </location>
</feature>
<dbReference type="STRING" id="104452.A0A0L7KP99"/>
<evidence type="ECO:0000259" key="8">
    <source>
        <dbReference type="Pfam" id="PF16212"/>
    </source>
</evidence>
<dbReference type="InterPro" id="IPR032630">
    <property type="entry name" value="P_typ_ATPase_c"/>
</dbReference>
<feature type="transmembrane region" description="Helical" evidence="7">
    <location>
        <begin position="524"/>
        <end position="546"/>
    </location>
</feature>
<feature type="transmembrane region" description="Helical" evidence="7">
    <location>
        <begin position="376"/>
        <end position="400"/>
    </location>
</feature>
<gene>
    <name evidence="9" type="ORF">OBRU01_23686</name>
</gene>
<keyword evidence="3" id="KW-0479">Metal-binding</keyword>
<feature type="transmembrane region" description="Helical" evidence="7">
    <location>
        <begin position="623"/>
        <end position="643"/>
    </location>
</feature>
<evidence type="ECO:0000256" key="6">
    <source>
        <dbReference type="ARBA" id="ARBA00023136"/>
    </source>
</evidence>
<feature type="transmembrane region" description="Helical" evidence="7">
    <location>
        <begin position="434"/>
        <end position="458"/>
    </location>
</feature>
<sequence>MASNCASGRRTTSSWAIAANSSSTKYCAYNSSTATESADSTILSALARMPPGSPELAACDRTRSLVSEYSRAGLRTLVLAKRREKRIRDSLARLESALTLLGATGVEDRLQEGVPRTVRALLDAGIIVWVLTGDKPETAINIAYSAALFSQTDKLLYLMSRDKERSRTIRALLDAGIIVWVLTGDKPETAINIAYSAALFSQTDKLLYLMSRDGTTVTGSRALVVDGRTLTYILDRRSGLVAPFLSLARRCSAVLCCRATPLQKAYIVKFVERLLLVHGHWCYDRLARMILYFFLKNAVKRAGLYSASRRGLAYRAHSYWLALLESIYISAVLFYCNLLAYWDTTVDVFSFGVSTMTSCLTVMLIYVAIETKSWNPYWLALLESIYISAVLFYCNLLAYWDTTVDVFSFGVSTMTSCLTVMLIYVAIETKSWHSYWLALLESIYISAVLFYCNLLANWDTTVDVFSFGVSTMTSCLTVMLLYVAIETKSWRRAILLQPTRLLGHYSGRLLVRSLYYDELPHCHAALLFLSIYISAVLFYCNLLAYWDTTVDVFSFGVSTMTSCLTVMLLYVAIETKSWVSVSVNIHQRRAILLQPTRLLGHYSGRLLVRSLYYDELPHCHADLLFLSIYISAVLFYCNLLAYWDTTVDVFSFGVSTMTSCLTVMLIYTVIHLLALSGSLISFFIVTLVYQSICKTCFGLPSTYHVIHHALADPVYWLVLVLTT</sequence>
<feature type="transmembrane region" description="Helical" evidence="7">
    <location>
        <begin position="552"/>
        <end position="573"/>
    </location>
</feature>
<protein>
    <recommendedName>
        <fullName evidence="8">P-type ATPase C-terminal domain-containing protein</fullName>
    </recommendedName>
</protein>
<dbReference type="PANTHER" id="PTHR24092:SF218">
    <property type="entry name" value="PHOSPHOLIPID-TRANSPORTING ATPASE"/>
    <property type="match status" value="1"/>
</dbReference>
<dbReference type="AlphaFoldDB" id="A0A0L7KP99"/>
<keyword evidence="4" id="KW-0460">Magnesium</keyword>
<evidence type="ECO:0000256" key="1">
    <source>
        <dbReference type="ARBA" id="ARBA00004141"/>
    </source>
</evidence>
<feature type="domain" description="P-type ATPase C-terminal" evidence="8">
    <location>
        <begin position="304"/>
        <end position="377"/>
    </location>
</feature>
<dbReference type="Proteomes" id="UP000037510">
    <property type="component" value="Unassembled WGS sequence"/>
</dbReference>
<dbReference type="EMBL" id="JTDY01008042">
    <property type="protein sequence ID" value="KOB64784.1"/>
    <property type="molecule type" value="Genomic_DNA"/>
</dbReference>
<evidence type="ECO:0000256" key="7">
    <source>
        <dbReference type="SAM" id="Phobius"/>
    </source>
</evidence>
<dbReference type="InterPro" id="IPR023298">
    <property type="entry name" value="ATPase_P-typ_TM_dom_sf"/>
</dbReference>
<dbReference type="Pfam" id="PF16212">
    <property type="entry name" value="PhoLip_ATPase_C"/>
    <property type="match status" value="3"/>
</dbReference>
<dbReference type="SUPFAM" id="SSF81665">
    <property type="entry name" value="Calcium ATPase, transmembrane domain M"/>
    <property type="match status" value="1"/>
</dbReference>
<dbReference type="PANTHER" id="PTHR24092">
    <property type="entry name" value="PROBABLE PHOSPHOLIPID-TRANSPORTING ATPASE"/>
    <property type="match status" value="1"/>
</dbReference>